<evidence type="ECO:0000256" key="1">
    <source>
        <dbReference type="SAM" id="MobiDB-lite"/>
    </source>
</evidence>
<accession>A0AA40GHP9</accession>
<dbReference type="EMBL" id="JAHYIQ010000001">
    <property type="protein sequence ID" value="KAK1137939.1"/>
    <property type="molecule type" value="Genomic_DNA"/>
</dbReference>
<evidence type="ECO:0000313" key="2">
    <source>
        <dbReference type="EMBL" id="KAK1137939.1"/>
    </source>
</evidence>
<dbReference type="Proteomes" id="UP001177670">
    <property type="component" value="Unassembled WGS sequence"/>
</dbReference>
<reference evidence="2" key="1">
    <citation type="submission" date="2021-10" db="EMBL/GenBank/DDBJ databases">
        <title>Melipona bicolor Genome sequencing and assembly.</title>
        <authorList>
            <person name="Araujo N.S."/>
            <person name="Arias M.C."/>
        </authorList>
    </citation>
    <scope>NUCLEOTIDE SEQUENCE</scope>
    <source>
        <strain evidence="2">USP_2M_L1-L4_2017</strain>
        <tissue evidence="2">Whole body</tissue>
    </source>
</reference>
<name>A0AA40GHP9_9HYME</name>
<dbReference type="AlphaFoldDB" id="A0AA40GHP9"/>
<proteinExistence type="predicted"/>
<evidence type="ECO:0000313" key="3">
    <source>
        <dbReference type="Proteomes" id="UP001177670"/>
    </source>
</evidence>
<protein>
    <submittedName>
        <fullName evidence="2">Uncharacterized protein</fullName>
    </submittedName>
</protein>
<gene>
    <name evidence="2" type="ORF">K0M31_002431</name>
</gene>
<feature type="compositionally biased region" description="Basic residues" evidence="1">
    <location>
        <begin position="1"/>
        <end position="10"/>
    </location>
</feature>
<keyword evidence="3" id="KW-1185">Reference proteome</keyword>
<comment type="caution">
    <text evidence="2">The sequence shown here is derived from an EMBL/GenBank/DDBJ whole genome shotgun (WGS) entry which is preliminary data.</text>
</comment>
<sequence length="129" mass="14789">MISKSSKSKKREGDFEDADNLKFDPPFVSRDANPAWNRGTERQREDFKLMGPPMEAVSLAPPLNCLMDVPRNDECDLLRRGKHAHDTEIQGAYRFARSQTRRVQEPSVKNLRALAAESRVFNEIQQTTQ</sequence>
<organism evidence="2 3">
    <name type="scientific">Melipona bicolor</name>
    <dbReference type="NCBI Taxonomy" id="60889"/>
    <lineage>
        <taxon>Eukaryota</taxon>
        <taxon>Metazoa</taxon>
        <taxon>Ecdysozoa</taxon>
        <taxon>Arthropoda</taxon>
        <taxon>Hexapoda</taxon>
        <taxon>Insecta</taxon>
        <taxon>Pterygota</taxon>
        <taxon>Neoptera</taxon>
        <taxon>Endopterygota</taxon>
        <taxon>Hymenoptera</taxon>
        <taxon>Apocrita</taxon>
        <taxon>Aculeata</taxon>
        <taxon>Apoidea</taxon>
        <taxon>Anthophila</taxon>
        <taxon>Apidae</taxon>
        <taxon>Melipona</taxon>
    </lineage>
</organism>
<feature type="region of interest" description="Disordered" evidence="1">
    <location>
        <begin position="1"/>
        <end position="43"/>
    </location>
</feature>